<proteinExistence type="predicted"/>
<feature type="coiled-coil region" evidence="1">
    <location>
        <begin position="211"/>
        <end position="285"/>
    </location>
</feature>
<keyword evidence="5" id="KW-1185">Reference proteome</keyword>
<evidence type="ECO:0000313" key="4">
    <source>
        <dbReference type="EMBL" id="CAC5372300.1"/>
    </source>
</evidence>
<evidence type="ECO:0000259" key="3">
    <source>
        <dbReference type="Pfam" id="PF18701"/>
    </source>
</evidence>
<evidence type="ECO:0000313" key="5">
    <source>
        <dbReference type="Proteomes" id="UP000507470"/>
    </source>
</evidence>
<organism evidence="4 5">
    <name type="scientific">Mytilus coruscus</name>
    <name type="common">Sea mussel</name>
    <dbReference type="NCBI Taxonomy" id="42192"/>
    <lineage>
        <taxon>Eukaryota</taxon>
        <taxon>Metazoa</taxon>
        <taxon>Spiralia</taxon>
        <taxon>Lophotrochozoa</taxon>
        <taxon>Mollusca</taxon>
        <taxon>Bivalvia</taxon>
        <taxon>Autobranchia</taxon>
        <taxon>Pteriomorphia</taxon>
        <taxon>Mytilida</taxon>
        <taxon>Mytiloidea</taxon>
        <taxon>Mytilidae</taxon>
        <taxon>Mytilinae</taxon>
        <taxon>Mytilus</taxon>
    </lineage>
</organism>
<accession>A0A6J8ARZ0</accession>
<name>A0A6J8ARZ0_MYTCO</name>
<feature type="compositionally biased region" description="Low complexity" evidence="2">
    <location>
        <begin position="197"/>
        <end position="207"/>
    </location>
</feature>
<evidence type="ECO:0000256" key="1">
    <source>
        <dbReference type="SAM" id="Coils"/>
    </source>
</evidence>
<sequence>MDTPDDVGTKRLRTLTVKAMENYKEKVQVYHNKLLEKRQAVEESLTYLEEQTGDIHVLGQVRETLVEVLNNYYKLCKEFCEYLAPQNTEQSNSELLVQKSVFQTIAKEVDQAIKYIDEQTRHSTKIETENSTTAHLVKEDEPQLTIRNGSPVHHSSLHSFLHDQDNSSHNIQGHKSHSRSSHKAKGSDGGRSSNCTHSHSSQGSHSSKAILLDKTARAEAAKAKLKFIEEEEELVRKQNELELEIQKQRSELKSNLNILKHKREIAEAEAELTAVKELLEEENAIDNNLKDQSLGLPQSSPSEIVQNYVNNQILDVNKMKLVETDKVVGHSLDPTVKEFVPKDNVVIQPITKQIQSNVKSFAPQNTTEPTKFYPSSGVMDLTRYIMKKDLLISRLSTFDDKPERYCSWKNSFINILRELDATDSEQLDLLNRYLGPQSKRHAASLRVANSHNENQAVVKIWQRLDERYGAPESIAAALKDRLDQFKKINNTEYDKLYELYDLLAEVESIKENDVYRTVLSFYDSSYGVNAIVGKLPNFIQTKWMDRASRYKTQHSVMYPPFSTFVEFLHSMAVRMNDPSLKIQQSDSGRDKKVERKYAGKRTPGQTVLKTSIERQNTSANLNLKCLIHENGKHCLADCKVFVEKPLEERREIVKKNGICFKCLNGKHLAKDCKANIKCEKCGKTAHCTAFHFERQTREHNGGERQVENQPPDQISTKCTEICDDSADPTSFQGKSCAKTLLVKVYPEGKPEVSVTTYAIIDDQSNRSLACSTFIDHFNETTEPVEYMLASCSGKTVQHGRRTTGYILESLDGTTQLKCPSLIECNEIPISKREIATPAIARHYKHLQDIEQFIPELDRNAEVMLLIGRDVTAAHHILDQRIGKDNEPYAQRLRLGWAIIGETCLGLVHTSDTITVNKTTILPNGRETNLKPCEYGFRVKDKEPDIGSTVFKQTREDDTLGLSQEDKEFLIVMNKEFHKSKNGRLSAPLPFRRDRPKLQNNYHQARHRAENLNTFHKSECSSFDIVSPDEDQEVCPIAVGSMKTSISPIKTLGVSRFERFSKWSSLVRAISLLKRKIVSNNRSKVDTKDTRTCVDIRKEAEALVLRETQSQYYSNEIDFLKSEVCCIVNSRPIIAVSSDPESPTILSPNTLLTQKINSDIEPYNFDFSVKDMYKSQWKHVQVLANQFWKQWNLQYLQNLQTRSKWPIENRNLQIGDIVLMFDVSLPRNQWPTGIIDEVFPSKDGLVRKVSVRVIKNGEPVTYTRPITQLVHLMSD</sequence>
<dbReference type="Proteomes" id="UP000507470">
    <property type="component" value="Unassembled WGS sequence"/>
</dbReference>
<feature type="compositionally biased region" description="Basic residues" evidence="2">
    <location>
        <begin position="172"/>
        <end position="184"/>
    </location>
</feature>
<reference evidence="4 5" key="1">
    <citation type="submission" date="2020-06" db="EMBL/GenBank/DDBJ databases">
        <authorList>
            <person name="Li R."/>
            <person name="Bekaert M."/>
        </authorList>
    </citation>
    <scope>NUCLEOTIDE SEQUENCE [LARGE SCALE GENOMIC DNA]</scope>
    <source>
        <strain evidence="5">wild</strain>
    </source>
</reference>
<feature type="coiled-coil region" evidence="1">
    <location>
        <begin position="20"/>
        <end position="51"/>
    </location>
</feature>
<dbReference type="PANTHER" id="PTHR47331">
    <property type="entry name" value="PHD-TYPE DOMAIN-CONTAINING PROTEIN"/>
    <property type="match status" value="1"/>
</dbReference>
<gene>
    <name evidence="4" type="ORF">MCOR_10435</name>
</gene>
<dbReference type="Pfam" id="PF18701">
    <property type="entry name" value="DUF5641"/>
    <property type="match status" value="1"/>
</dbReference>
<evidence type="ECO:0000256" key="2">
    <source>
        <dbReference type="SAM" id="MobiDB-lite"/>
    </source>
</evidence>
<dbReference type="AlphaFoldDB" id="A0A6J8ARZ0"/>
<feature type="domain" description="DUF5641" evidence="3">
    <location>
        <begin position="1174"/>
        <end position="1271"/>
    </location>
</feature>
<feature type="region of interest" description="Disordered" evidence="2">
    <location>
        <begin position="124"/>
        <end position="209"/>
    </location>
</feature>
<dbReference type="OrthoDB" id="6152067at2759"/>
<dbReference type="InterPro" id="IPR040676">
    <property type="entry name" value="DUF5641"/>
</dbReference>
<dbReference type="PANTHER" id="PTHR47331:SF6">
    <property type="entry name" value="DOUBLECORTIN DOMAIN-CONTAINING PROTEIN"/>
    <property type="match status" value="1"/>
</dbReference>
<protein>
    <recommendedName>
        <fullName evidence="3">DUF5641 domain-containing protein</fullName>
    </recommendedName>
</protein>
<keyword evidence="1" id="KW-0175">Coiled coil</keyword>
<dbReference type="EMBL" id="CACVKT020001843">
    <property type="protein sequence ID" value="CAC5372300.1"/>
    <property type="molecule type" value="Genomic_DNA"/>
</dbReference>